<dbReference type="InterPro" id="IPR001646">
    <property type="entry name" value="5peptide_repeat"/>
</dbReference>
<dbReference type="Proteomes" id="UP000198406">
    <property type="component" value="Unassembled WGS sequence"/>
</dbReference>
<sequence length="193" mass="20795">MKLSPSLCFAIILPSLTQAFSPKHHADKSSWKNVSTIPPTETLTFWSAAFWSVLAPAAFAVSGGGLDFAGTDISGQDFSKGNYKGKDFTQVIAKGTNFAGSNLQGCRFYKAYLVNTNFDDADLRGASLEDTSMDGASLRNTMAAGAYFSASILDAKDLTNADFTDAQFPLKTLPQLCMRDDVTDITRESLMCP</sequence>
<organism evidence="2 3">
    <name type="scientific">Fistulifera solaris</name>
    <name type="common">Oleaginous diatom</name>
    <dbReference type="NCBI Taxonomy" id="1519565"/>
    <lineage>
        <taxon>Eukaryota</taxon>
        <taxon>Sar</taxon>
        <taxon>Stramenopiles</taxon>
        <taxon>Ochrophyta</taxon>
        <taxon>Bacillariophyta</taxon>
        <taxon>Bacillariophyceae</taxon>
        <taxon>Bacillariophycidae</taxon>
        <taxon>Naviculales</taxon>
        <taxon>Naviculaceae</taxon>
        <taxon>Fistulifera</taxon>
    </lineage>
</organism>
<dbReference type="SUPFAM" id="SSF141571">
    <property type="entry name" value="Pentapeptide repeat-like"/>
    <property type="match status" value="1"/>
</dbReference>
<evidence type="ECO:0000256" key="1">
    <source>
        <dbReference type="SAM" id="SignalP"/>
    </source>
</evidence>
<protein>
    <recommendedName>
        <fullName evidence="4">Pentapeptide repeat-containing protein</fullName>
    </recommendedName>
</protein>
<evidence type="ECO:0008006" key="4">
    <source>
        <dbReference type="Google" id="ProtNLM"/>
    </source>
</evidence>
<comment type="caution">
    <text evidence="2">The sequence shown here is derived from an EMBL/GenBank/DDBJ whole genome shotgun (WGS) entry which is preliminary data.</text>
</comment>
<name>A0A1Z5KL14_FISSO</name>
<reference evidence="2 3" key="1">
    <citation type="journal article" date="2015" name="Plant Cell">
        <title>Oil accumulation by the oleaginous diatom Fistulifera solaris as revealed by the genome and transcriptome.</title>
        <authorList>
            <person name="Tanaka T."/>
            <person name="Maeda Y."/>
            <person name="Veluchamy A."/>
            <person name="Tanaka M."/>
            <person name="Abida H."/>
            <person name="Marechal E."/>
            <person name="Bowler C."/>
            <person name="Muto M."/>
            <person name="Sunaga Y."/>
            <person name="Tanaka M."/>
            <person name="Yoshino T."/>
            <person name="Taniguchi T."/>
            <person name="Fukuda Y."/>
            <person name="Nemoto M."/>
            <person name="Matsumoto M."/>
            <person name="Wong P.S."/>
            <person name="Aburatani S."/>
            <person name="Fujibuchi W."/>
        </authorList>
    </citation>
    <scope>NUCLEOTIDE SEQUENCE [LARGE SCALE GENOMIC DNA]</scope>
    <source>
        <strain evidence="2 3">JPCC DA0580</strain>
    </source>
</reference>
<gene>
    <name evidence="2" type="ORF">FisN_9Lu278</name>
</gene>
<evidence type="ECO:0000313" key="2">
    <source>
        <dbReference type="EMBL" id="GAX26966.1"/>
    </source>
</evidence>
<dbReference type="InterPro" id="IPR044213">
    <property type="entry name" value="At2g44920-like"/>
</dbReference>
<dbReference type="OrthoDB" id="9989223at2759"/>
<feature type="signal peptide" evidence="1">
    <location>
        <begin position="1"/>
        <end position="19"/>
    </location>
</feature>
<evidence type="ECO:0000313" key="3">
    <source>
        <dbReference type="Proteomes" id="UP000198406"/>
    </source>
</evidence>
<dbReference type="PANTHER" id="PTHR47200">
    <property type="entry name" value="THYLAKOID LUMENAL 15 KDA PROTEIN 1, CHLOROPLASTIC"/>
    <property type="match status" value="1"/>
</dbReference>
<dbReference type="PANTHER" id="PTHR47200:SF2">
    <property type="entry name" value="THYLAKOID LUMENAL 15 KDA PROTEIN 1, CHLOROPLASTIC"/>
    <property type="match status" value="1"/>
</dbReference>
<feature type="chain" id="PRO_5012690119" description="Pentapeptide repeat-containing protein" evidence="1">
    <location>
        <begin position="20"/>
        <end position="193"/>
    </location>
</feature>
<dbReference type="Gene3D" id="2.160.20.80">
    <property type="entry name" value="E3 ubiquitin-protein ligase SopA"/>
    <property type="match status" value="1"/>
</dbReference>
<dbReference type="Pfam" id="PF00805">
    <property type="entry name" value="Pentapeptide"/>
    <property type="match status" value="2"/>
</dbReference>
<dbReference type="AlphaFoldDB" id="A0A1Z5KL14"/>
<accession>A0A1Z5KL14</accession>
<dbReference type="InParanoid" id="A0A1Z5KL14"/>
<proteinExistence type="predicted"/>
<keyword evidence="1" id="KW-0732">Signal</keyword>
<dbReference type="EMBL" id="BDSP01000252">
    <property type="protein sequence ID" value="GAX26966.1"/>
    <property type="molecule type" value="Genomic_DNA"/>
</dbReference>
<keyword evidence="3" id="KW-1185">Reference proteome</keyword>